<name>A0A1G8M9L3_BACOV</name>
<reference evidence="1 2" key="1">
    <citation type="submission" date="2016-10" db="EMBL/GenBank/DDBJ databases">
        <authorList>
            <person name="de Groot N.N."/>
        </authorList>
    </citation>
    <scope>NUCLEOTIDE SEQUENCE [LARGE SCALE GENOMIC DNA]</scope>
    <source>
        <strain evidence="1 2">NLAE-zl-C57</strain>
    </source>
</reference>
<dbReference type="AlphaFoldDB" id="A0A1G8M9L3"/>
<accession>A0A1G8M9L3</accession>
<protein>
    <recommendedName>
        <fullName evidence="3">Helicase ATP-binding domain-containing protein</fullName>
    </recommendedName>
</protein>
<dbReference type="Proteomes" id="UP000181870">
    <property type="component" value="Unassembled WGS sequence"/>
</dbReference>
<dbReference type="InterPro" id="IPR027417">
    <property type="entry name" value="P-loop_NTPase"/>
</dbReference>
<dbReference type="RefSeq" id="WP_074638558.1">
    <property type="nucleotide sequence ID" value="NZ_FNDO01000062.1"/>
</dbReference>
<dbReference type="EMBL" id="FNDO01000062">
    <property type="protein sequence ID" value="SDI64050.1"/>
    <property type="molecule type" value="Genomic_DNA"/>
</dbReference>
<evidence type="ECO:0000313" key="1">
    <source>
        <dbReference type="EMBL" id="SDI64050.1"/>
    </source>
</evidence>
<evidence type="ECO:0008006" key="3">
    <source>
        <dbReference type="Google" id="ProtNLM"/>
    </source>
</evidence>
<proteinExistence type="predicted"/>
<evidence type="ECO:0000313" key="2">
    <source>
        <dbReference type="Proteomes" id="UP000181870"/>
    </source>
</evidence>
<organism evidence="1 2">
    <name type="scientific">Bacteroides ovatus</name>
    <dbReference type="NCBI Taxonomy" id="28116"/>
    <lineage>
        <taxon>Bacteria</taxon>
        <taxon>Pseudomonadati</taxon>
        <taxon>Bacteroidota</taxon>
        <taxon>Bacteroidia</taxon>
        <taxon>Bacteroidales</taxon>
        <taxon>Bacteroidaceae</taxon>
        <taxon>Bacteroides</taxon>
    </lineage>
</organism>
<sequence>MEYDRIYSIRKGEYFADALKRAGKDFIPTNCIINKLLPGLGATHCELTALRKSIIIEPNVPVIESKAKVHKNSLAIYKGVSVRQITDFLEKNQDKHYKLLTTPEGFTKIKEAMLAVDIDMYTECFILFDECEKLVQDVHYRDSIREPMNDFFHFQHKALISATPIVPEKDNRFDSFMRVLIQPDYEYRQKLKLITTNNVLETLQEVIEAKRGTVCIFCNSIDSIDSFYRLIPELNNACTFCSEDGQYKLWKGNRRKKSMMITELERYNFFTSRFYSAVDILCKNPPHVILISDLHGATQSVIDPTTEAIQIIGRFRGGVNTVTHIASIRPDLECMSANEIDSWIQGASHIFNGWKTQLAQTSNIGERTLLQEAIGENSYLPYLDANGKPDPFLIANLYEKEQVKRLYTSTDLLCSAYQQTDYFIFSHEERLMPVSDNERMAIQHRLAKKKRAELIVRKLEEMEKMSRTTDKKVQKRYQRMLGNLLTTTNDRYIYDCFCRFGGDFIRESDYNENKLRAALNVSSEHTIKQSVQMRSSIQRTFPIGSELSVQEVKSMLKQVYKKMGLNTGRGITTKELEQYAEIEKGWKHDNRTIKILKFK</sequence>
<dbReference type="SUPFAM" id="SSF52540">
    <property type="entry name" value="P-loop containing nucleoside triphosphate hydrolases"/>
    <property type="match status" value="1"/>
</dbReference>
<gene>
    <name evidence="1" type="ORF">SAMN05192582_10623</name>
</gene>